<dbReference type="InterPro" id="IPR036388">
    <property type="entry name" value="WH-like_DNA-bd_sf"/>
</dbReference>
<dbReference type="SUPFAM" id="SSF46785">
    <property type="entry name" value="Winged helix' DNA-binding domain"/>
    <property type="match status" value="1"/>
</dbReference>
<dbReference type="InterPro" id="IPR012967">
    <property type="entry name" value="COMT_dimerisation"/>
</dbReference>
<evidence type="ECO:0000259" key="6">
    <source>
        <dbReference type="Pfam" id="PF08100"/>
    </source>
</evidence>
<dbReference type="SUPFAM" id="SSF53335">
    <property type="entry name" value="S-adenosyl-L-methionine-dependent methyltransferases"/>
    <property type="match status" value="1"/>
</dbReference>
<evidence type="ECO:0000259" key="5">
    <source>
        <dbReference type="Pfam" id="PF00891"/>
    </source>
</evidence>
<evidence type="ECO:0000256" key="1">
    <source>
        <dbReference type="ARBA" id="ARBA00022603"/>
    </source>
</evidence>
<keyword evidence="8" id="KW-1185">Reference proteome</keyword>
<dbReference type="InterPro" id="IPR036390">
    <property type="entry name" value="WH_DNA-bd_sf"/>
</dbReference>
<dbReference type="InterPro" id="IPR029063">
    <property type="entry name" value="SAM-dependent_MTases_sf"/>
</dbReference>
<feature type="domain" description="O-methyltransferase dimerisation" evidence="6">
    <location>
        <begin position="62"/>
        <end position="127"/>
    </location>
</feature>
<evidence type="ECO:0000256" key="4">
    <source>
        <dbReference type="PIRSR" id="PIRSR005739-1"/>
    </source>
</evidence>
<dbReference type="PANTHER" id="PTHR43712">
    <property type="entry name" value="PUTATIVE (AFU_ORTHOLOGUE AFUA_4G14580)-RELATED"/>
    <property type="match status" value="1"/>
</dbReference>
<dbReference type="Proteomes" id="UP001152607">
    <property type="component" value="Unassembled WGS sequence"/>
</dbReference>
<gene>
    <name evidence="7" type="ORF">PDIGIT_LOCUS10004</name>
</gene>
<name>A0A9W4UMD6_9PLEO</name>
<reference evidence="7" key="1">
    <citation type="submission" date="2023-01" db="EMBL/GenBank/DDBJ databases">
        <authorList>
            <person name="Van Ghelder C."/>
            <person name="Rancurel C."/>
        </authorList>
    </citation>
    <scope>NUCLEOTIDE SEQUENCE</scope>
    <source>
        <strain evidence="7">CNCM I-4278</strain>
    </source>
</reference>
<dbReference type="OrthoDB" id="3340390at2759"/>
<keyword evidence="1" id="KW-0489">Methyltransferase</keyword>
<dbReference type="EMBL" id="CAOQHR010000007">
    <property type="protein sequence ID" value="CAI6336898.1"/>
    <property type="molecule type" value="Genomic_DNA"/>
</dbReference>
<dbReference type="AlphaFoldDB" id="A0A9W4UMD6"/>
<dbReference type="GO" id="GO:0032259">
    <property type="term" value="P:methylation"/>
    <property type="evidence" value="ECO:0007669"/>
    <property type="project" value="UniProtKB-KW"/>
</dbReference>
<dbReference type="Pfam" id="PF00891">
    <property type="entry name" value="Methyltransf_2"/>
    <property type="match status" value="1"/>
</dbReference>
<feature type="domain" description="O-methyltransferase C-terminal" evidence="5">
    <location>
        <begin position="230"/>
        <end position="374"/>
    </location>
</feature>
<dbReference type="GO" id="GO:0008171">
    <property type="term" value="F:O-methyltransferase activity"/>
    <property type="evidence" value="ECO:0007669"/>
    <property type="project" value="InterPro"/>
</dbReference>
<feature type="active site" description="Proton acceptor" evidence="4">
    <location>
        <position position="303"/>
    </location>
</feature>
<evidence type="ECO:0000256" key="2">
    <source>
        <dbReference type="ARBA" id="ARBA00022679"/>
    </source>
</evidence>
<evidence type="ECO:0008006" key="9">
    <source>
        <dbReference type="Google" id="ProtNLM"/>
    </source>
</evidence>
<dbReference type="PANTHER" id="PTHR43712:SF1">
    <property type="entry name" value="HYPOTHETICAL O-METHYLTRANSFERASE (EUROFUNG)-RELATED"/>
    <property type="match status" value="1"/>
</dbReference>
<proteinExistence type="predicted"/>
<keyword evidence="3" id="KW-0949">S-adenosyl-L-methionine</keyword>
<dbReference type="Gene3D" id="3.40.50.150">
    <property type="entry name" value="Vaccinia Virus protein VP39"/>
    <property type="match status" value="1"/>
</dbReference>
<comment type="caution">
    <text evidence="7">The sequence shown here is derived from an EMBL/GenBank/DDBJ whole genome shotgun (WGS) entry which is preliminary data.</text>
</comment>
<evidence type="ECO:0000313" key="8">
    <source>
        <dbReference type="Proteomes" id="UP001152607"/>
    </source>
</evidence>
<dbReference type="InterPro" id="IPR001077">
    <property type="entry name" value="COMT_C"/>
</dbReference>
<evidence type="ECO:0000256" key="3">
    <source>
        <dbReference type="ARBA" id="ARBA00022691"/>
    </source>
</evidence>
<dbReference type="PROSITE" id="PS51683">
    <property type="entry name" value="SAM_OMT_II"/>
    <property type="match status" value="1"/>
</dbReference>
<dbReference type="InterPro" id="IPR016461">
    <property type="entry name" value="COMT-like"/>
</dbReference>
<accession>A0A9W4UMD6</accession>
<evidence type="ECO:0000313" key="7">
    <source>
        <dbReference type="EMBL" id="CAI6336898.1"/>
    </source>
</evidence>
<dbReference type="PIRSF" id="PIRSF005739">
    <property type="entry name" value="O-mtase"/>
    <property type="match status" value="1"/>
</dbReference>
<organism evidence="7 8">
    <name type="scientific">Periconia digitata</name>
    <dbReference type="NCBI Taxonomy" id="1303443"/>
    <lineage>
        <taxon>Eukaryota</taxon>
        <taxon>Fungi</taxon>
        <taxon>Dikarya</taxon>
        <taxon>Ascomycota</taxon>
        <taxon>Pezizomycotina</taxon>
        <taxon>Dothideomycetes</taxon>
        <taxon>Pleosporomycetidae</taxon>
        <taxon>Pleosporales</taxon>
        <taxon>Massarineae</taxon>
        <taxon>Periconiaceae</taxon>
        <taxon>Periconia</taxon>
    </lineage>
</organism>
<keyword evidence="2" id="KW-0808">Transferase</keyword>
<dbReference type="Gene3D" id="1.10.10.10">
    <property type="entry name" value="Winged helix-like DNA-binding domain superfamily/Winged helix DNA-binding domain"/>
    <property type="match status" value="1"/>
</dbReference>
<sequence length="396" mass="44077">MSAASERAGALISELRNIVSSGALSEKERVELLQSVVKFTTLLEKPEDAITKLLYTPSRFVALRVCSELKLFNQIVEHGPITSKELAHATGVDQLLIERLLRVLTASDFVTETAVATYAPSGVTEALATRLMTGMVEAVYDVGLPGMTAIPEYLRNTSYKNPHDAANGPWQLGRGIKDQQIFSWLQQHPRELGLMQTYFEADRGSRPNWVDWFPVEEKLIQNSGLDKDQVLLVDVAGGRGHELSAFLDKFPNLPGRLILQDQPHVLDDPTLGLDPRIEKKTIDFWVEGPVQGARIYYMKFILHDWSDEQCLQILSHLTAAMDKSTSLLVVEDFIIPDTGCHLLPAMWDIEMMAFLSAMERTRSQWQKLLSAAGLDVLGMYDPPGDGTGIIVSRLSS</sequence>
<protein>
    <recommendedName>
        <fullName evidence="9">O-methyltransferase domain-containing protein</fullName>
    </recommendedName>
</protein>
<dbReference type="GO" id="GO:0046983">
    <property type="term" value="F:protein dimerization activity"/>
    <property type="evidence" value="ECO:0007669"/>
    <property type="project" value="InterPro"/>
</dbReference>
<dbReference type="Pfam" id="PF08100">
    <property type="entry name" value="Dimerisation"/>
    <property type="match status" value="1"/>
</dbReference>